<protein>
    <recommendedName>
        <fullName evidence="4">Polysaccharide biosynthesis protein</fullName>
    </recommendedName>
</protein>
<evidence type="ECO:0000313" key="3">
    <source>
        <dbReference type="Proteomes" id="UP000034704"/>
    </source>
</evidence>
<feature type="transmembrane region" description="Helical" evidence="1">
    <location>
        <begin position="46"/>
        <end position="70"/>
    </location>
</feature>
<proteinExistence type="predicted"/>
<gene>
    <name evidence="2" type="ORF">UV12_C0001G0081</name>
</gene>
<accession>A0A0G1BQ69</accession>
<dbReference type="EMBL" id="LCDG01000001">
    <property type="protein sequence ID" value="KKS48386.1"/>
    <property type="molecule type" value="Genomic_DNA"/>
</dbReference>
<dbReference type="STRING" id="1618756.UV12_C0001G0081"/>
<sequence>MWMTKNMAIIGSIGFVATYLLLQRPFGYFLYKYCQNFSWGETCMSIINYSALLLLFLAVMFVPSVISLLFKSEVFELWKRTLFIYLS</sequence>
<organism evidence="2 3">
    <name type="scientific">Candidatus Nomurabacteria bacterium GW2011_GWC2_42_20</name>
    <dbReference type="NCBI Taxonomy" id="1618756"/>
    <lineage>
        <taxon>Bacteria</taxon>
        <taxon>Candidatus Nomuraibacteriota</taxon>
    </lineage>
</organism>
<evidence type="ECO:0000313" key="2">
    <source>
        <dbReference type="EMBL" id="KKS48386.1"/>
    </source>
</evidence>
<dbReference type="Proteomes" id="UP000034704">
    <property type="component" value="Unassembled WGS sequence"/>
</dbReference>
<name>A0A0G1BQ69_9BACT</name>
<comment type="caution">
    <text evidence="2">The sequence shown here is derived from an EMBL/GenBank/DDBJ whole genome shotgun (WGS) entry which is preliminary data.</text>
</comment>
<dbReference type="AlphaFoldDB" id="A0A0G1BQ69"/>
<keyword evidence="1" id="KW-0812">Transmembrane</keyword>
<feature type="transmembrane region" description="Helical" evidence="1">
    <location>
        <begin position="7"/>
        <end position="26"/>
    </location>
</feature>
<reference evidence="2 3" key="1">
    <citation type="journal article" date="2015" name="Nature">
        <title>rRNA introns, odd ribosomes, and small enigmatic genomes across a large radiation of phyla.</title>
        <authorList>
            <person name="Brown C.T."/>
            <person name="Hug L.A."/>
            <person name="Thomas B.C."/>
            <person name="Sharon I."/>
            <person name="Castelle C.J."/>
            <person name="Singh A."/>
            <person name="Wilkins M.J."/>
            <person name="Williams K.H."/>
            <person name="Banfield J.F."/>
        </authorList>
    </citation>
    <scope>NUCLEOTIDE SEQUENCE [LARGE SCALE GENOMIC DNA]</scope>
</reference>
<keyword evidence="1" id="KW-1133">Transmembrane helix</keyword>
<evidence type="ECO:0000256" key="1">
    <source>
        <dbReference type="SAM" id="Phobius"/>
    </source>
</evidence>
<evidence type="ECO:0008006" key="4">
    <source>
        <dbReference type="Google" id="ProtNLM"/>
    </source>
</evidence>
<keyword evidence="1" id="KW-0472">Membrane</keyword>